<feature type="region of interest" description="Disordered" evidence="1">
    <location>
        <begin position="1"/>
        <end position="22"/>
    </location>
</feature>
<evidence type="ECO:0000313" key="3">
    <source>
        <dbReference type="Proteomes" id="UP000565441"/>
    </source>
</evidence>
<dbReference type="Proteomes" id="UP000565441">
    <property type="component" value="Unassembled WGS sequence"/>
</dbReference>
<proteinExistence type="predicted"/>
<gene>
    <name evidence="2" type="ORF">D9615_004819</name>
</gene>
<accession>A0A8H5HGI7</accession>
<comment type="caution">
    <text evidence="2">The sequence shown here is derived from an EMBL/GenBank/DDBJ whole genome shotgun (WGS) entry which is preliminary data.</text>
</comment>
<protein>
    <submittedName>
        <fullName evidence="2">Uncharacterized protein</fullName>
    </submittedName>
</protein>
<organism evidence="2 3">
    <name type="scientific">Tricholomella constricta</name>
    <dbReference type="NCBI Taxonomy" id="117010"/>
    <lineage>
        <taxon>Eukaryota</taxon>
        <taxon>Fungi</taxon>
        <taxon>Dikarya</taxon>
        <taxon>Basidiomycota</taxon>
        <taxon>Agaricomycotina</taxon>
        <taxon>Agaricomycetes</taxon>
        <taxon>Agaricomycetidae</taxon>
        <taxon>Agaricales</taxon>
        <taxon>Tricholomatineae</taxon>
        <taxon>Lyophyllaceae</taxon>
        <taxon>Tricholomella</taxon>
    </lineage>
</organism>
<keyword evidence="3" id="KW-1185">Reference proteome</keyword>
<dbReference type="OrthoDB" id="2737573at2759"/>
<dbReference type="EMBL" id="JAACJP010000007">
    <property type="protein sequence ID" value="KAF5383131.1"/>
    <property type="molecule type" value="Genomic_DNA"/>
</dbReference>
<evidence type="ECO:0000313" key="2">
    <source>
        <dbReference type="EMBL" id="KAF5383131.1"/>
    </source>
</evidence>
<dbReference type="AlphaFoldDB" id="A0A8H5HGI7"/>
<name>A0A8H5HGI7_9AGAR</name>
<evidence type="ECO:0000256" key="1">
    <source>
        <dbReference type="SAM" id="MobiDB-lite"/>
    </source>
</evidence>
<sequence>MKSEAVVDPALLTPEDSPQAQKEKKAALHTFTDLRRAFAWELARWPLGKNVMWDRGRIHLPRSYLSRDGEDVRTVHPGTDLNQLVHHYYLEDVDPKLSGWVNYVHGDEVVAKRHEFLGPNPRVAGYFVDVDGDIHIKWWDSFLSDQWMGSQKWKVEGVWTGEKWIEKDA</sequence>
<reference evidence="2 3" key="1">
    <citation type="journal article" date="2020" name="ISME J.">
        <title>Uncovering the hidden diversity of litter-decomposition mechanisms in mushroom-forming fungi.</title>
        <authorList>
            <person name="Floudas D."/>
            <person name="Bentzer J."/>
            <person name="Ahren D."/>
            <person name="Johansson T."/>
            <person name="Persson P."/>
            <person name="Tunlid A."/>
        </authorList>
    </citation>
    <scope>NUCLEOTIDE SEQUENCE [LARGE SCALE GENOMIC DNA]</scope>
    <source>
        <strain evidence="2 3">CBS 661.87</strain>
    </source>
</reference>